<keyword evidence="3" id="KW-0547">Nucleotide-binding</keyword>
<dbReference type="InterPro" id="IPR027417">
    <property type="entry name" value="P-loop_NTPase"/>
</dbReference>
<feature type="domain" description="ABC transporter" evidence="6">
    <location>
        <begin position="15"/>
        <end position="235"/>
    </location>
</feature>
<dbReference type="GO" id="GO:0005524">
    <property type="term" value="F:ATP binding"/>
    <property type="evidence" value="ECO:0007669"/>
    <property type="project" value="UniProtKB-KW"/>
</dbReference>
<dbReference type="PROSITE" id="PS00211">
    <property type="entry name" value="ABC_TRANSPORTER_1"/>
    <property type="match status" value="1"/>
</dbReference>
<evidence type="ECO:0000256" key="5">
    <source>
        <dbReference type="ARBA" id="ARBA00023251"/>
    </source>
</evidence>
<comment type="caution">
    <text evidence="7">The sequence shown here is derived from an EMBL/GenBank/DDBJ whole genome shotgun (WGS) entry which is preliminary data.</text>
</comment>
<dbReference type="PANTHER" id="PTHR42711:SF17">
    <property type="entry name" value="ABC TRANSPORTER ATP-BINDING PROTEIN"/>
    <property type="match status" value="1"/>
</dbReference>
<protein>
    <submittedName>
        <fullName evidence="7">ABC transporter ATP-binding protein</fullName>
    </submittedName>
</protein>
<evidence type="ECO:0000256" key="2">
    <source>
        <dbReference type="ARBA" id="ARBA00022448"/>
    </source>
</evidence>
<evidence type="ECO:0000256" key="3">
    <source>
        <dbReference type="ARBA" id="ARBA00022741"/>
    </source>
</evidence>
<evidence type="ECO:0000256" key="4">
    <source>
        <dbReference type="ARBA" id="ARBA00022840"/>
    </source>
</evidence>
<dbReference type="Gene3D" id="3.40.50.300">
    <property type="entry name" value="P-loop containing nucleotide triphosphate hydrolases"/>
    <property type="match status" value="1"/>
</dbReference>
<accession>A0ABW3M9N6</accession>
<reference evidence="8" key="1">
    <citation type="journal article" date="2019" name="Int. J. Syst. Evol. Microbiol.">
        <title>The Global Catalogue of Microorganisms (GCM) 10K type strain sequencing project: providing services to taxonomists for standard genome sequencing and annotation.</title>
        <authorList>
            <consortium name="The Broad Institute Genomics Platform"/>
            <consortium name="The Broad Institute Genome Sequencing Center for Infectious Disease"/>
            <person name="Wu L."/>
            <person name="Ma J."/>
        </authorList>
    </citation>
    <scope>NUCLEOTIDE SEQUENCE [LARGE SCALE GENOMIC DNA]</scope>
    <source>
        <strain evidence="8">JCM 31486</strain>
    </source>
</reference>
<evidence type="ECO:0000259" key="6">
    <source>
        <dbReference type="PROSITE" id="PS50893"/>
    </source>
</evidence>
<dbReference type="EMBL" id="JBHTIS010000738">
    <property type="protein sequence ID" value="MFD1046642.1"/>
    <property type="molecule type" value="Genomic_DNA"/>
</dbReference>
<evidence type="ECO:0000256" key="1">
    <source>
        <dbReference type="ARBA" id="ARBA00004202"/>
    </source>
</evidence>
<comment type="subcellular location">
    <subcellularLocation>
        <location evidence="1">Cell membrane</location>
        <topology evidence="1">Peripheral membrane protein</topology>
    </subcellularLocation>
</comment>
<keyword evidence="2" id="KW-0813">Transport</keyword>
<dbReference type="CDD" id="cd03230">
    <property type="entry name" value="ABC_DR_subfamily_A"/>
    <property type="match status" value="1"/>
</dbReference>
<keyword evidence="8" id="KW-1185">Reference proteome</keyword>
<dbReference type="InterPro" id="IPR003593">
    <property type="entry name" value="AAA+_ATPase"/>
</dbReference>
<sequence>MVEYQRPWGTRSVSPTFDRVSYSYGRQRALTDVSFSVPAGMTVALLGANGAGKSTTVDLMLGLRRPDSGRVTVLGGAPGVAVRRGRVGVMLQTGGLPQDATVGDVIELARRLYGNRRSRRELLELGGLQEVARRKVDALSGGQAQRVRFAVAMAGRPELLFLDEPTVAMDFRARRRFWASVKAEGNTVVFATHYLDEADEYADRVIVIDRGRVVAEGTPAEIRGDRGLEEALFALTAEEDQ</sequence>
<dbReference type="PANTHER" id="PTHR42711">
    <property type="entry name" value="ABC TRANSPORTER ATP-BINDING PROTEIN"/>
    <property type="match status" value="1"/>
</dbReference>
<gene>
    <name evidence="7" type="ORF">ACFQ1S_14320</name>
</gene>
<dbReference type="InterPro" id="IPR003439">
    <property type="entry name" value="ABC_transporter-like_ATP-bd"/>
</dbReference>
<dbReference type="InterPro" id="IPR017871">
    <property type="entry name" value="ABC_transporter-like_CS"/>
</dbReference>
<dbReference type="SUPFAM" id="SSF52540">
    <property type="entry name" value="P-loop containing nucleoside triphosphate hydrolases"/>
    <property type="match status" value="1"/>
</dbReference>
<dbReference type="PROSITE" id="PS50893">
    <property type="entry name" value="ABC_TRANSPORTER_2"/>
    <property type="match status" value="1"/>
</dbReference>
<dbReference type="Pfam" id="PF00005">
    <property type="entry name" value="ABC_tran"/>
    <property type="match status" value="1"/>
</dbReference>
<keyword evidence="5" id="KW-0046">Antibiotic resistance</keyword>
<proteinExistence type="predicted"/>
<dbReference type="SMART" id="SM00382">
    <property type="entry name" value="AAA"/>
    <property type="match status" value="1"/>
</dbReference>
<name>A0ABW3M9N6_9PSEU</name>
<dbReference type="Proteomes" id="UP001597045">
    <property type="component" value="Unassembled WGS sequence"/>
</dbReference>
<organism evidence="7 8">
    <name type="scientific">Kibdelosporangium lantanae</name>
    <dbReference type="NCBI Taxonomy" id="1497396"/>
    <lineage>
        <taxon>Bacteria</taxon>
        <taxon>Bacillati</taxon>
        <taxon>Actinomycetota</taxon>
        <taxon>Actinomycetes</taxon>
        <taxon>Pseudonocardiales</taxon>
        <taxon>Pseudonocardiaceae</taxon>
        <taxon>Kibdelosporangium</taxon>
    </lineage>
</organism>
<evidence type="ECO:0000313" key="7">
    <source>
        <dbReference type="EMBL" id="MFD1046642.1"/>
    </source>
</evidence>
<evidence type="ECO:0000313" key="8">
    <source>
        <dbReference type="Proteomes" id="UP001597045"/>
    </source>
</evidence>
<dbReference type="InterPro" id="IPR050763">
    <property type="entry name" value="ABC_transporter_ATP-binding"/>
</dbReference>
<keyword evidence="4 7" id="KW-0067">ATP-binding</keyword>